<dbReference type="Pfam" id="PF00397">
    <property type="entry name" value="WW"/>
    <property type="match status" value="2"/>
</dbReference>
<evidence type="ECO:0000256" key="2">
    <source>
        <dbReference type="ARBA" id="ARBA00004282"/>
    </source>
</evidence>
<dbReference type="CDD" id="cd00201">
    <property type="entry name" value="WW"/>
    <property type="match status" value="2"/>
</dbReference>
<keyword evidence="8" id="KW-0965">Cell junction</keyword>
<dbReference type="GO" id="GO:0005737">
    <property type="term" value="C:cytoplasm"/>
    <property type="evidence" value="ECO:0007669"/>
    <property type="project" value="UniProtKB-SubCell"/>
</dbReference>
<accession>A0A8X6Q2R1</accession>
<keyword evidence="11" id="KW-0804">Transcription</keyword>
<keyword evidence="6" id="KW-0597">Phosphoprotein</keyword>
<dbReference type="Gene3D" id="6.20.430.10">
    <property type="match status" value="1"/>
</dbReference>
<keyword evidence="12" id="KW-0539">Nucleus</keyword>
<dbReference type="GO" id="GO:0035329">
    <property type="term" value="P:hippo signaling"/>
    <property type="evidence" value="ECO:0007669"/>
    <property type="project" value="TreeGrafter"/>
</dbReference>
<evidence type="ECO:0000256" key="6">
    <source>
        <dbReference type="ARBA" id="ARBA00022553"/>
    </source>
</evidence>
<evidence type="ECO:0000256" key="11">
    <source>
        <dbReference type="ARBA" id="ARBA00023163"/>
    </source>
</evidence>
<keyword evidence="18" id="KW-1185">Reference proteome</keyword>
<evidence type="ECO:0000256" key="15">
    <source>
        <dbReference type="SAM" id="MobiDB-lite"/>
    </source>
</evidence>
<dbReference type="SMART" id="SM00456">
    <property type="entry name" value="WW"/>
    <property type="match status" value="2"/>
</dbReference>
<keyword evidence="9" id="KW-0805">Transcription regulation</keyword>
<evidence type="ECO:0000256" key="12">
    <source>
        <dbReference type="ARBA" id="ARBA00023242"/>
    </source>
</evidence>
<dbReference type="SUPFAM" id="SSF51045">
    <property type="entry name" value="WW domain"/>
    <property type="match status" value="2"/>
</dbReference>
<reference evidence="17" key="1">
    <citation type="submission" date="2020-08" db="EMBL/GenBank/DDBJ databases">
        <title>Multicomponent nature underlies the extraordinary mechanical properties of spider dragline silk.</title>
        <authorList>
            <person name="Kono N."/>
            <person name="Nakamura H."/>
            <person name="Mori M."/>
            <person name="Yoshida Y."/>
            <person name="Ohtoshi R."/>
            <person name="Malay A.D."/>
            <person name="Moran D.A.P."/>
            <person name="Tomita M."/>
            <person name="Numata K."/>
            <person name="Arakawa K."/>
        </authorList>
    </citation>
    <scope>NUCLEOTIDE SEQUENCE</scope>
</reference>
<dbReference type="PANTHER" id="PTHR17616:SF8">
    <property type="entry name" value="TRANSCRIPTIONAL COACTIVATOR YORKIE"/>
    <property type="match status" value="1"/>
</dbReference>
<feature type="domain" description="WW" evidence="16">
    <location>
        <begin position="158"/>
        <end position="191"/>
    </location>
</feature>
<dbReference type="PROSITE" id="PS01159">
    <property type="entry name" value="WW_DOMAIN_1"/>
    <property type="match status" value="2"/>
</dbReference>
<evidence type="ECO:0000256" key="1">
    <source>
        <dbReference type="ARBA" id="ARBA00004123"/>
    </source>
</evidence>
<comment type="subcellular location">
    <subcellularLocation>
        <location evidence="2">Cell junction</location>
    </subcellularLocation>
    <subcellularLocation>
        <location evidence="3">Cytoplasm</location>
    </subcellularLocation>
    <subcellularLocation>
        <location evidence="1">Nucleus</location>
    </subcellularLocation>
</comment>
<feature type="domain" description="WW" evidence="16">
    <location>
        <begin position="224"/>
        <end position="257"/>
    </location>
</feature>
<dbReference type="Proteomes" id="UP000887013">
    <property type="component" value="Unassembled WGS sequence"/>
</dbReference>
<dbReference type="GO" id="GO:0005634">
    <property type="term" value="C:nucleus"/>
    <property type="evidence" value="ECO:0007669"/>
    <property type="project" value="UniProtKB-SubCell"/>
</dbReference>
<dbReference type="OrthoDB" id="2020426at2759"/>
<dbReference type="EMBL" id="BMAW01121985">
    <property type="protein sequence ID" value="GFT96847.1"/>
    <property type="molecule type" value="Genomic_DNA"/>
</dbReference>
<sequence length="486" mass="53440">MSQRRDVIEQKQGNHIVRIRTDSQNNLEDLFKAVMQPKASQAPQSLPMRLRNLPPSFFKQPESGSKSASHSRESSTDNTYASPPPPPIAQSNNNANSTNNNQNSNNNAVGSPPPQHPSGLPINHPRAHSSPASLQQSYSNNAGQSKHLRQHSYDLDSIPLPQGWEMAKTDGGQIYYLNHLTQTTTWEDPRKKLSTGSLSNSSGITCSSTSTSPASSLINLQNLGSLPDGWEQATTAEGEVYFINHKTRTTSWYDPRIPVNYQQAPLIPVLGNGTLGQDQNISSLPGQLSQASGTSIVGTISLPSMSNALQQQQQQKLRLQRLQMERERLRIRQQEILRDANHYANPVLNEMMLKRALRDESSLPTSPVNTSEASQPSNPNIDPFLGADSDFHSRQESGDSGLGLGANYSLPNTPENYLMGMDEGTEDVLLDIAELNLETIPGAALDMVPENMDSEDLVSSLQDEFNAEILNDVQDLLNKEAVMKWL</sequence>
<dbReference type="InterPro" id="IPR001202">
    <property type="entry name" value="WW_dom"/>
</dbReference>
<dbReference type="FunFam" id="2.20.70.10:FF:000012">
    <property type="entry name" value="transcriptional coactivator YAP1 isoform X2"/>
    <property type="match status" value="1"/>
</dbReference>
<keyword evidence="7" id="KW-0677">Repeat</keyword>
<comment type="caution">
    <text evidence="17">The sequence shown here is derived from an EMBL/GenBank/DDBJ whole genome shotgun (WGS) entry which is preliminary data.</text>
</comment>
<evidence type="ECO:0000256" key="4">
    <source>
        <dbReference type="ARBA" id="ARBA00022490"/>
    </source>
</evidence>
<evidence type="ECO:0000259" key="16">
    <source>
        <dbReference type="PROSITE" id="PS50020"/>
    </source>
</evidence>
<comment type="similarity">
    <text evidence="13">Belongs to the YAP1 family.</text>
</comment>
<proteinExistence type="inferred from homology"/>
<feature type="compositionally biased region" description="Low complexity" evidence="15">
    <location>
        <begin position="89"/>
        <end position="108"/>
    </location>
</feature>
<feature type="coiled-coil region" evidence="14">
    <location>
        <begin position="305"/>
        <end position="339"/>
    </location>
</feature>
<dbReference type="GO" id="GO:0070161">
    <property type="term" value="C:anchoring junction"/>
    <property type="evidence" value="ECO:0007669"/>
    <property type="project" value="UniProtKB-SubCell"/>
</dbReference>
<evidence type="ECO:0000256" key="10">
    <source>
        <dbReference type="ARBA" id="ARBA00023159"/>
    </source>
</evidence>
<dbReference type="GO" id="GO:0003713">
    <property type="term" value="F:transcription coactivator activity"/>
    <property type="evidence" value="ECO:0007669"/>
    <property type="project" value="TreeGrafter"/>
</dbReference>
<keyword evidence="10" id="KW-0010">Activator</keyword>
<evidence type="ECO:0000256" key="8">
    <source>
        <dbReference type="ARBA" id="ARBA00022949"/>
    </source>
</evidence>
<keyword evidence="4" id="KW-0963">Cytoplasm</keyword>
<keyword evidence="5" id="KW-0678">Repressor</keyword>
<evidence type="ECO:0000256" key="9">
    <source>
        <dbReference type="ARBA" id="ARBA00023015"/>
    </source>
</evidence>
<name>A0A8X6Q2R1_NEPPI</name>
<evidence type="ECO:0000256" key="14">
    <source>
        <dbReference type="SAM" id="Coils"/>
    </source>
</evidence>
<protein>
    <submittedName>
        <fullName evidence="17">Transcriptional coactivator YAP1</fullName>
    </submittedName>
</protein>
<evidence type="ECO:0000313" key="17">
    <source>
        <dbReference type="EMBL" id="GFT96847.1"/>
    </source>
</evidence>
<feature type="compositionally biased region" description="Polar residues" evidence="15">
    <location>
        <begin position="362"/>
        <end position="380"/>
    </location>
</feature>
<gene>
    <name evidence="17" type="primary">yap1</name>
    <name evidence="17" type="ORF">NPIL_40561</name>
</gene>
<feature type="compositionally biased region" description="Polar residues" evidence="15">
    <location>
        <begin position="130"/>
        <end position="144"/>
    </location>
</feature>
<feature type="region of interest" description="Disordered" evidence="15">
    <location>
        <begin position="358"/>
        <end position="408"/>
    </location>
</feature>
<feature type="region of interest" description="Disordered" evidence="15">
    <location>
        <begin position="35"/>
        <end position="148"/>
    </location>
</feature>
<dbReference type="PANTHER" id="PTHR17616">
    <property type="entry name" value="YES-ASSOCIATED PROTEIN YAP1 FAMILY MEMBER"/>
    <property type="match status" value="1"/>
</dbReference>
<dbReference type="Gene3D" id="2.20.70.10">
    <property type="match status" value="2"/>
</dbReference>
<feature type="region of interest" description="Disordered" evidence="15">
    <location>
        <begin position="1"/>
        <end position="21"/>
    </location>
</feature>
<organism evidence="17 18">
    <name type="scientific">Nephila pilipes</name>
    <name type="common">Giant wood spider</name>
    <name type="synonym">Nephila maculata</name>
    <dbReference type="NCBI Taxonomy" id="299642"/>
    <lineage>
        <taxon>Eukaryota</taxon>
        <taxon>Metazoa</taxon>
        <taxon>Ecdysozoa</taxon>
        <taxon>Arthropoda</taxon>
        <taxon>Chelicerata</taxon>
        <taxon>Arachnida</taxon>
        <taxon>Araneae</taxon>
        <taxon>Araneomorphae</taxon>
        <taxon>Entelegynae</taxon>
        <taxon>Araneoidea</taxon>
        <taxon>Nephilidae</taxon>
        <taxon>Nephila</taxon>
    </lineage>
</organism>
<dbReference type="PROSITE" id="PS50020">
    <property type="entry name" value="WW_DOMAIN_2"/>
    <property type="match status" value="2"/>
</dbReference>
<keyword evidence="14" id="KW-0175">Coiled coil</keyword>
<dbReference type="InterPro" id="IPR051583">
    <property type="entry name" value="YAP1"/>
</dbReference>
<dbReference type="GO" id="GO:0045944">
    <property type="term" value="P:positive regulation of transcription by RNA polymerase II"/>
    <property type="evidence" value="ECO:0007669"/>
    <property type="project" value="TreeGrafter"/>
</dbReference>
<evidence type="ECO:0000256" key="5">
    <source>
        <dbReference type="ARBA" id="ARBA00022491"/>
    </source>
</evidence>
<evidence type="ECO:0000313" key="18">
    <source>
        <dbReference type="Proteomes" id="UP000887013"/>
    </source>
</evidence>
<dbReference type="FunFam" id="2.20.70.10:FF:000019">
    <property type="entry name" value="Putative transcriptional coactivator YAP1"/>
    <property type="match status" value="1"/>
</dbReference>
<dbReference type="InterPro" id="IPR036020">
    <property type="entry name" value="WW_dom_sf"/>
</dbReference>
<dbReference type="AlphaFoldDB" id="A0A8X6Q2R1"/>
<evidence type="ECO:0000256" key="13">
    <source>
        <dbReference type="ARBA" id="ARBA00038057"/>
    </source>
</evidence>
<evidence type="ECO:0000256" key="3">
    <source>
        <dbReference type="ARBA" id="ARBA00004496"/>
    </source>
</evidence>
<evidence type="ECO:0000256" key="7">
    <source>
        <dbReference type="ARBA" id="ARBA00022737"/>
    </source>
</evidence>